<dbReference type="InterPro" id="IPR002401">
    <property type="entry name" value="Cyt_P450_E_grp-I"/>
</dbReference>
<evidence type="ECO:0000313" key="5">
    <source>
        <dbReference type="EMBL" id="CAJ0938496.1"/>
    </source>
</evidence>
<evidence type="ECO:0000256" key="3">
    <source>
        <dbReference type="ARBA" id="ARBA00022723"/>
    </source>
</evidence>
<evidence type="ECO:0008006" key="7">
    <source>
        <dbReference type="Google" id="ProtNLM"/>
    </source>
</evidence>
<accession>A0ABN9LF60</accession>
<protein>
    <recommendedName>
        <fullName evidence="7">Cytochrome P450</fullName>
    </recommendedName>
</protein>
<organism evidence="5 6">
    <name type="scientific">Ranitomeya imitator</name>
    <name type="common">mimic poison frog</name>
    <dbReference type="NCBI Taxonomy" id="111125"/>
    <lineage>
        <taxon>Eukaryota</taxon>
        <taxon>Metazoa</taxon>
        <taxon>Chordata</taxon>
        <taxon>Craniata</taxon>
        <taxon>Vertebrata</taxon>
        <taxon>Euteleostomi</taxon>
        <taxon>Amphibia</taxon>
        <taxon>Batrachia</taxon>
        <taxon>Anura</taxon>
        <taxon>Neobatrachia</taxon>
        <taxon>Hyloidea</taxon>
        <taxon>Dendrobatidae</taxon>
        <taxon>Dendrobatinae</taxon>
        <taxon>Ranitomeya</taxon>
    </lineage>
</organism>
<evidence type="ECO:0000313" key="6">
    <source>
        <dbReference type="Proteomes" id="UP001176940"/>
    </source>
</evidence>
<dbReference type="Proteomes" id="UP001176940">
    <property type="component" value="Unassembled WGS sequence"/>
</dbReference>
<dbReference type="InterPro" id="IPR001128">
    <property type="entry name" value="Cyt_P450"/>
</dbReference>
<keyword evidence="6" id="KW-1185">Reference proteome</keyword>
<proteinExistence type="inferred from homology"/>
<comment type="caution">
    <text evidence="5">The sequence shown here is derived from an EMBL/GenBank/DDBJ whole genome shotgun (WGS) entry which is preliminary data.</text>
</comment>
<dbReference type="SUPFAM" id="SSF48264">
    <property type="entry name" value="Cytochrome P450"/>
    <property type="match status" value="1"/>
</dbReference>
<keyword evidence="4" id="KW-0408">Iron</keyword>
<comment type="cofactor">
    <cofactor evidence="1">
        <name>heme</name>
        <dbReference type="ChEBI" id="CHEBI:30413"/>
    </cofactor>
</comment>
<dbReference type="InterPro" id="IPR050182">
    <property type="entry name" value="Cytochrome_P450_fam2"/>
</dbReference>
<dbReference type="PANTHER" id="PTHR24300:SF153">
    <property type="entry name" value="CYTOCHROME P450 2G1-LIKE-RELATED"/>
    <property type="match status" value="1"/>
</dbReference>
<gene>
    <name evidence="5" type="ORF">RIMI_LOCUS7556436</name>
</gene>
<dbReference type="Gene3D" id="1.10.630.10">
    <property type="entry name" value="Cytochrome P450"/>
    <property type="match status" value="1"/>
</dbReference>
<comment type="similarity">
    <text evidence="2">Belongs to the cytochrome P450 family.</text>
</comment>
<name>A0ABN9LF60_9NEOB</name>
<evidence type="ECO:0000256" key="2">
    <source>
        <dbReference type="ARBA" id="ARBA00010617"/>
    </source>
</evidence>
<keyword evidence="3" id="KW-0479">Metal-binding</keyword>
<reference evidence="5" key="1">
    <citation type="submission" date="2023-07" db="EMBL/GenBank/DDBJ databases">
        <authorList>
            <person name="Stuckert A."/>
        </authorList>
    </citation>
    <scope>NUCLEOTIDE SEQUENCE</scope>
</reference>
<dbReference type="PANTHER" id="PTHR24300">
    <property type="entry name" value="CYTOCHROME P450 508A4-RELATED"/>
    <property type="match status" value="1"/>
</dbReference>
<dbReference type="PRINTS" id="PR00463">
    <property type="entry name" value="EP450I"/>
</dbReference>
<evidence type="ECO:0000256" key="1">
    <source>
        <dbReference type="ARBA" id="ARBA00001971"/>
    </source>
</evidence>
<dbReference type="InterPro" id="IPR036396">
    <property type="entry name" value="Cyt_P450_sf"/>
</dbReference>
<evidence type="ECO:0000256" key="4">
    <source>
        <dbReference type="ARBA" id="ARBA00023004"/>
    </source>
</evidence>
<dbReference type="Pfam" id="PF00067">
    <property type="entry name" value="p450"/>
    <property type="match status" value="1"/>
</dbReference>
<sequence length="123" mass="14234">MFSMAKLYSRKMINTFGGFFFSKEEKNVNTAFTLPNLESTIYDMFLAGAETTAITISFGFLILAKYPEIQDKVHKEIDQVIGREKEPRADDRKHMQYTIAFIHEMQRYSDVMPLVHLDAPQST</sequence>
<dbReference type="PRINTS" id="PR00385">
    <property type="entry name" value="P450"/>
</dbReference>
<dbReference type="EMBL" id="CAUEEQ010014408">
    <property type="protein sequence ID" value="CAJ0938496.1"/>
    <property type="molecule type" value="Genomic_DNA"/>
</dbReference>